<evidence type="ECO:0000313" key="2">
    <source>
        <dbReference type="EMBL" id="KRT83387.1"/>
    </source>
</evidence>
<evidence type="ECO:0000313" key="3">
    <source>
        <dbReference type="Proteomes" id="UP000051574"/>
    </source>
</evidence>
<dbReference type="Gene3D" id="1.20.5.490">
    <property type="entry name" value="Single helix bin"/>
    <property type="match status" value="1"/>
</dbReference>
<keyword evidence="1" id="KW-0175">Coiled coil</keyword>
<dbReference type="GO" id="GO:0006357">
    <property type="term" value="P:regulation of transcription by RNA polymerase II"/>
    <property type="evidence" value="ECO:0007669"/>
    <property type="project" value="InterPro"/>
</dbReference>
<dbReference type="InterPro" id="IPR000580">
    <property type="entry name" value="TSC22/Bun"/>
</dbReference>
<protein>
    <submittedName>
        <fullName evidence="2">Uncharacterized protein</fullName>
    </submittedName>
</protein>
<accession>A0A0T6B849</accession>
<evidence type="ECO:0000256" key="1">
    <source>
        <dbReference type="SAM" id="Coils"/>
    </source>
</evidence>
<dbReference type="AlphaFoldDB" id="A0A0T6B849"/>
<dbReference type="Pfam" id="PF01166">
    <property type="entry name" value="TSC22"/>
    <property type="match status" value="1"/>
</dbReference>
<reference evidence="2 3" key="1">
    <citation type="submission" date="2015-09" db="EMBL/GenBank/DDBJ databases">
        <title>Draft genome of the scarab beetle Oryctes borbonicus.</title>
        <authorList>
            <person name="Meyer J.M."/>
            <person name="Markov G.V."/>
            <person name="Baskaran P."/>
            <person name="Herrmann M."/>
            <person name="Sommer R.J."/>
            <person name="Roedelsperger C."/>
        </authorList>
    </citation>
    <scope>NUCLEOTIDE SEQUENCE [LARGE SCALE GENOMIC DNA]</scope>
    <source>
        <strain evidence="2">OB123</strain>
        <tissue evidence="2">Whole animal</tissue>
    </source>
</reference>
<dbReference type="OrthoDB" id="8961796at2759"/>
<dbReference type="PANTHER" id="PTHR12348:SF26">
    <property type="entry name" value="PROTEIN TSCT-1"/>
    <property type="match status" value="1"/>
</dbReference>
<dbReference type="SUPFAM" id="SSF58026">
    <property type="entry name" value="Delta-sleep-inducing peptide immunoreactive peptide"/>
    <property type="match status" value="1"/>
</dbReference>
<dbReference type="CDD" id="cd21936">
    <property type="entry name" value="ZIP_TSC22D"/>
    <property type="match status" value="1"/>
</dbReference>
<comment type="caution">
    <text evidence="2">The sequence shown here is derived from an EMBL/GenBank/DDBJ whole genome shotgun (WGS) entry which is preliminary data.</text>
</comment>
<feature type="coiled-coil region" evidence="1">
    <location>
        <begin position="58"/>
        <end position="92"/>
    </location>
</feature>
<dbReference type="EMBL" id="LJIG01009284">
    <property type="protein sequence ID" value="KRT83387.1"/>
    <property type="molecule type" value="Genomic_DNA"/>
</dbReference>
<dbReference type="Proteomes" id="UP000051574">
    <property type="component" value="Unassembled WGS sequence"/>
</dbReference>
<gene>
    <name evidence="2" type="ORF">AMK59_3876</name>
</gene>
<keyword evidence="3" id="KW-1185">Reference proteome</keyword>
<name>A0A0T6B849_9SCAR</name>
<dbReference type="PANTHER" id="PTHR12348">
    <property type="entry name" value="TSC22"/>
    <property type="match status" value="1"/>
</dbReference>
<organism evidence="2 3">
    <name type="scientific">Oryctes borbonicus</name>
    <dbReference type="NCBI Taxonomy" id="1629725"/>
    <lineage>
        <taxon>Eukaryota</taxon>
        <taxon>Metazoa</taxon>
        <taxon>Ecdysozoa</taxon>
        <taxon>Arthropoda</taxon>
        <taxon>Hexapoda</taxon>
        <taxon>Insecta</taxon>
        <taxon>Pterygota</taxon>
        <taxon>Neoptera</taxon>
        <taxon>Endopterygota</taxon>
        <taxon>Coleoptera</taxon>
        <taxon>Polyphaga</taxon>
        <taxon>Scarabaeiformia</taxon>
        <taxon>Scarabaeidae</taxon>
        <taxon>Dynastinae</taxon>
        <taxon>Oryctes</taxon>
    </lineage>
</organism>
<sequence length="116" mass="13347">MKIAEHQLFVEYNNYNQLLQPEVLKKILMKYLNVTSCANSVIDHKIEQAMDMVKTHLMHSMRAEVESLRAKITELLERIHQLEIENDFLKSNAAPEVLIALNNGAAKMRSNEQGIN</sequence>
<proteinExistence type="predicted"/>